<comment type="caution">
    <text evidence="7">The sequence shown here is derived from an EMBL/GenBank/DDBJ whole genome shotgun (WGS) entry which is preliminary data.</text>
</comment>
<dbReference type="GO" id="GO:0034967">
    <property type="term" value="C:Set3 complex"/>
    <property type="evidence" value="ECO:0007669"/>
    <property type="project" value="TreeGrafter"/>
</dbReference>
<dbReference type="Gene3D" id="2.130.10.10">
    <property type="entry name" value="YVTN repeat-like/Quinoprotein amine dehydrogenase"/>
    <property type="match status" value="1"/>
</dbReference>
<keyword evidence="3" id="KW-0677">Repeat</keyword>
<keyword evidence="2 5" id="KW-0853">WD repeat</keyword>
<dbReference type="GO" id="GO:0003714">
    <property type="term" value="F:transcription corepressor activity"/>
    <property type="evidence" value="ECO:0007669"/>
    <property type="project" value="InterPro"/>
</dbReference>
<evidence type="ECO:0000256" key="1">
    <source>
        <dbReference type="ARBA" id="ARBA00004123"/>
    </source>
</evidence>
<evidence type="ECO:0000256" key="3">
    <source>
        <dbReference type="ARBA" id="ARBA00022737"/>
    </source>
</evidence>
<dbReference type="AlphaFoldDB" id="A0AA39XIM7"/>
<dbReference type="PANTHER" id="PTHR22846:SF2">
    <property type="entry name" value="F-BOX-LIKE_WD REPEAT-CONTAINING PROTEIN EBI"/>
    <property type="match status" value="1"/>
</dbReference>
<accession>A0AA39XIM7</accession>
<dbReference type="SMART" id="SM00320">
    <property type="entry name" value="WD40"/>
    <property type="match status" value="5"/>
</dbReference>
<dbReference type="EMBL" id="JAULSR010000001">
    <property type="protein sequence ID" value="KAK0634614.1"/>
    <property type="molecule type" value="Genomic_DNA"/>
</dbReference>
<feature type="region of interest" description="Disordered" evidence="6">
    <location>
        <begin position="111"/>
        <end position="242"/>
    </location>
</feature>
<gene>
    <name evidence="7" type="ORF">B0T17DRAFT_502248</name>
</gene>
<feature type="compositionally biased region" description="Acidic residues" evidence="6">
    <location>
        <begin position="111"/>
        <end position="139"/>
    </location>
</feature>
<dbReference type="Pfam" id="PF00400">
    <property type="entry name" value="WD40"/>
    <property type="match status" value="1"/>
</dbReference>
<keyword evidence="4" id="KW-0539">Nucleus</keyword>
<dbReference type="InterPro" id="IPR036322">
    <property type="entry name" value="WD40_repeat_dom_sf"/>
</dbReference>
<proteinExistence type="predicted"/>
<dbReference type="InterPro" id="IPR045183">
    <property type="entry name" value="Ebi-like"/>
</dbReference>
<keyword evidence="8" id="KW-1185">Reference proteome</keyword>
<name>A0AA39XIM7_9PEZI</name>
<dbReference type="GO" id="GO:0006357">
    <property type="term" value="P:regulation of transcription by RNA polymerase II"/>
    <property type="evidence" value="ECO:0007669"/>
    <property type="project" value="TreeGrafter"/>
</dbReference>
<organism evidence="7 8">
    <name type="scientific">Bombardia bombarda</name>
    <dbReference type="NCBI Taxonomy" id="252184"/>
    <lineage>
        <taxon>Eukaryota</taxon>
        <taxon>Fungi</taxon>
        <taxon>Dikarya</taxon>
        <taxon>Ascomycota</taxon>
        <taxon>Pezizomycotina</taxon>
        <taxon>Sordariomycetes</taxon>
        <taxon>Sordariomycetidae</taxon>
        <taxon>Sordariales</taxon>
        <taxon>Lasiosphaeriaceae</taxon>
        <taxon>Bombardia</taxon>
    </lineage>
</organism>
<feature type="repeat" description="WD" evidence="5">
    <location>
        <begin position="535"/>
        <end position="583"/>
    </location>
</feature>
<evidence type="ECO:0000256" key="6">
    <source>
        <dbReference type="SAM" id="MobiDB-lite"/>
    </source>
</evidence>
<dbReference type="InterPro" id="IPR015943">
    <property type="entry name" value="WD40/YVTN_repeat-like_dom_sf"/>
</dbReference>
<sequence length="673" mass="73634">MTLAGCLPSAAYLVVFSHFKLCETDRSPLFAHPPDYRETAAKLQKEWRVQAPHRDFEFAAHVNTYALVTLLNEGLILEEYQRQFKETQEESRNVSATAARGVFGPLIFEQPEDADAEHEVVEDEELEEDDEDENDESEPEQGRELEPEESENPRKRPMDRQHHRGALPNGSPAKRQRLSNGYDNGSGNVNGNVNGGGDLATTPMEVDHADDNNHAYPSPLEGEQAASPPPRTEGPEQGTQVEKVHELTQQTAFLRLGAAESSPEAASSSAVLASVSASASAPSPTRANENPIVLHCEWNPKDPSILAAAGTDALARVWTVSRGAAPPDADGQSLTLPSHVDLDGSSISTSRAFKNLLDDDVPRNATVSAMAWNSAGDAIALAFEFESKACIGIWGLDGTVIQRFQGIEPPVIKLRWSPNNDRILGIGPENRGTLITLFHASNENSMSHFLPDHDLNADPLDAAWISETEFVLCGGDSLIGLQWTEQGIVQGRNFPTGRDESFSQVQFDWRTKLIATASEKGHIDLWDEAGKRRTISAHIGVITALQWQPLQTDAAEDERLLASGGEDGAICIWNVRNMDNRPKYSMTMSHTVVGLSITPDGAFIAGATSDRILIWKIGDHAMPRASWSRVPHPGWQSPKAETEEEFLPCLGWNSEGQQLVYGANSRLAVINFR</sequence>
<evidence type="ECO:0000313" key="7">
    <source>
        <dbReference type="EMBL" id="KAK0634614.1"/>
    </source>
</evidence>
<dbReference type="SUPFAM" id="SSF50978">
    <property type="entry name" value="WD40 repeat-like"/>
    <property type="match status" value="1"/>
</dbReference>
<feature type="compositionally biased region" description="Basic and acidic residues" evidence="6">
    <location>
        <begin position="140"/>
        <end position="160"/>
    </location>
</feature>
<dbReference type="InterPro" id="IPR019775">
    <property type="entry name" value="WD40_repeat_CS"/>
</dbReference>
<dbReference type="PROSITE" id="PS50082">
    <property type="entry name" value="WD_REPEATS_2"/>
    <property type="match status" value="1"/>
</dbReference>
<dbReference type="PROSITE" id="PS00678">
    <property type="entry name" value="WD_REPEATS_1"/>
    <property type="match status" value="1"/>
</dbReference>
<dbReference type="InterPro" id="IPR001680">
    <property type="entry name" value="WD40_rpt"/>
</dbReference>
<dbReference type="Proteomes" id="UP001174934">
    <property type="component" value="Unassembled WGS sequence"/>
</dbReference>
<protein>
    <submittedName>
        <fullName evidence="7">WD40-repeat-containing domain protein</fullName>
    </submittedName>
</protein>
<evidence type="ECO:0000256" key="4">
    <source>
        <dbReference type="ARBA" id="ARBA00023242"/>
    </source>
</evidence>
<reference evidence="7" key="1">
    <citation type="submission" date="2023-06" db="EMBL/GenBank/DDBJ databases">
        <title>Genome-scale phylogeny and comparative genomics of the fungal order Sordariales.</title>
        <authorList>
            <consortium name="Lawrence Berkeley National Laboratory"/>
            <person name="Hensen N."/>
            <person name="Bonometti L."/>
            <person name="Westerberg I."/>
            <person name="Brannstrom I.O."/>
            <person name="Guillou S."/>
            <person name="Cros-Aarteil S."/>
            <person name="Calhoun S."/>
            <person name="Haridas S."/>
            <person name="Kuo A."/>
            <person name="Mondo S."/>
            <person name="Pangilinan J."/>
            <person name="Riley R."/>
            <person name="LaButti K."/>
            <person name="Andreopoulos B."/>
            <person name="Lipzen A."/>
            <person name="Chen C."/>
            <person name="Yanf M."/>
            <person name="Daum C."/>
            <person name="Ng V."/>
            <person name="Clum A."/>
            <person name="Steindorff A."/>
            <person name="Ohm R."/>
            <person name="Martin F."/>
            <person name="Silar P."/>
            <person name="Natvig D."/>
            <person name="Lalanne C."/>
            <person name="Gautier V."/>
            <person name="Ament-velasquez S.L."/>
            <person name="Kruys A."/>
            <person name="Hutchinson M.I."/>
            <person name="Powell A.J."/>
            <person name="Barry K."/>
            <person name="Miller A.N."/>
            <person name="Grigoriev I.V."/>
            <person name="Debuchy R."/>
            <person name="Gladieux P."/>
            <person name="Thoren M.H."/>
            <person name="Johannesson H."/>
        </authorList>
    </citation>
    <scope>NUCLEOTIDE SEQUENCE</scope>
    <source>
        <strain evidence="7">SMH3391-2</strain>
    </source>
</reference>
<feature type="compositionally biased region" description="Low complexity" evidence="6">
    <location>
        <begin position="179"/>
        <end position="192"/>
    </location>
</feature>
<evidence type="ECO:0000313" key="8">
    <source>
        <dbReference type="Proteomes" id="UP001174934"/>
    </source>
</evidence>
<evidence type="ECO:0000256" key="5">
    <source>
        <dbReference type="PROSITE-ProRule" id="PRU00221"/>
    </source>
</evidence>
<comment type="subcellular location">
    <subcellularLocation>
        <location evidence="1">Nucleus</location>
    </subcellularLocation>
</comment>
<evidence type="ECO:0000256" key="2">
    <source>
        <dbReference type="ARBA" id="ARBA00022574"/>
    </source>
</evidence>
<dbReference type="PANTHER" id="PTHR22846">
    <property type="entry name" value="WD40 REPEAT PROTEIN"/>
    <property type="match status" value="1"/>
</dbReference>